<name>A0AAJ0M9P9_9PEZI</name>
<dbReference type="AlphaFoldDB" id="A0AAJ0M9P9"/>
<dbReference type="EC" id="2.7.1.82" evidence="3"/>
<dbReference type="GO" id="GO:0004305">
    <property type="term" value="F:ethanolamine kinase activity"/>
    <property type="evidence" value="ECO:0007669"/>
    <property type="project" value="UniProtKB-EC"/>
</dbReference>
<keyword evidence="6" id="KW-1185">Reference proteome</keyword>
<comment type="caution">
    <text evidence="5">The sequence shown here is derived from an EMBL/GenBank/DDBJ whole genome shotgun (WGS) entry which is preliminary data.</text>
</comment>
<keyword evidence="5" id="KW-0418">Kinase</keyword>
<dbReference type="PANTHER" id="PTHR22603:SF66">
    <property type="entry name" value="ETHANOLAMINE KINASE"/>
    <property type="match status" value="1"/>
</dbReference>
<dbReference type="Proteomes" id="UP001275084">
    <property type="component" value="Unassembled WGS sequence"/>
</dbReference>
<gene>
    <name evidence="5" type="ORF">B0T25DRAFT_573186</name>
</gene>
<protein>
    <recommendedName>
        <fullName evidence="3">ethanolamine kinase</fullName>
        <ecNumber evidence="3">2.7.1.82</ecNumber>
    </recommendedName>
</protein>
<dbReference type="SUPFAM" id="SSF56112">
    <property type="entry name" value="Protein kinase-like (PK-like)"/>
    <property type="match status" value="1"/>
</dbReference>
<accession>A0AAJ0M9P9</accession>
<comment type="similarity">
    <text evidence="2">Belongs to the choline/ethanolamine kinase family.</text>
</comment>
<dbReference type="InterPro" id="IPR011009">
    <property type="entry name" value="Kinase-like_dom_sf"/>
</dbReference>
<evidence type="ECO:0000313" key="6">
    <source>
        <dbReference type="Proteomes" id="UP001275084"/>
    </source>
</evidence>
<keyword evidence="5" id="KW-0808">Transferase</keyword>
<feature type="compositionally biased region" description="Polar residues" evidence="4">
    <location>
        <begin position="26"/>
        <end position="41"/>
    </location>
</feature>
<reference evidence="5" key="2">
    <citation type="submission" date="2023-06" db="EMBL/GenBank/DDBJ databases">
        <authorList>
            <consortium name="Lawrence Berkeley National Laboratory"/>
            <person name="Haridas S."/>
            <person name="Hensen N."/>
            <person name="Bonometti L."/>
            <person name="Westerberg I."/>
            <person name="Brannstrom I.O."/>
            <person name="Guillou S."/>
            <person name="Cros-Aarteil S."/>
            <person name="Calhoun S."/>
            <person name="Kuo A."/>
            <person name="Mondo S."/>
            <person name="Pangilinan J."/>
            <person name="Riley R."/>
            <person name="Labutti K."/>
            <person name="Andreopoulos B."/>
            <person name="Lipzen A."/>
            <person name="Chen C."/>
            <person name="Yanf M."/>
            <person name="Daum C."/>
            <person name="Ng V."/>
            <person name="Clum A."/>
            <person name="Steindorff A."/>
            <person name="Ohm R."/>
            <person name="Martin F."/>
            <person name="Silar P."/>
            <person name="Natvig D."/>
            <person name="Lalanne C."/>
            <person name="Gautier V."/>
            <person name="Ament-Velasquez S.L."/>
            <person name="Kruys A."/>
            <person name="Hutchinson M.I."/>
            <person name="Powell A.J."/>
            <person name="Barry K."/>
            <person name="Miller A.N."/>
            <person name="Grigoriev I.V."/>
            <person name="Debuchy R."/>
            <person name="Gladieux P."/>
            <person name="Thoren M.H."/>
            <person name="Johannesson H."/>
        </authorList>
    </citation>
    <scope>NUCLEOTIDE SEQUENCE</scope>
    <source>
        <strain evidence="5">CBS 955.72</strain>
    </source>
</reference>
<dbReference type="Gene3D" id="3.90.1200.10">
    <property type="match status" value="2"/>
</dbReference>
<feature type="compositionally biased region" description="Polar residues" evidence="4">
    <location>
        <begin position="49"/>
        <end position="70"/>
    </location>
</feature>
<evidence type="ECO:0000256" key="1">
    <source>
        <dbReference type="ARBA" id="ARBA00037883"/>
    </source>
</evidence>
<dbReference type="GO" id="GO:0005737">
    <property type="term" value="C:cytoplasm"/>
    <property type="evidence" value="ECO:0007669"/>
    <property type="project" value="TreeGrafter"/>
</dbReference>
<evidence type="ECO:0000256" key="4">
    <source>
        <dbReference type="SAM" id="MobiDB-lite"/>
    </source>
</evidence>
<sequence>MAREGGVFARMAILQLAEKTELAHQSRATLDASASKNNTPPKKSEEANTDLSKPPTTNSPTLPQTQTPRWTPTAPGEPSSNSFGQLFGGLLFMLAVVELFANFPKHGAMENLLEELVFWTRRAADVEIADVVPAGDYGAFGRVFEAGDERGDELTGGITNTLLKVTKHVPGRSQVENDRDSVLIRAYGNDTDVLIDRDRDVATHALCAERRFAPPLLARRKNRILYRYIVSQTCTPQDLVSESVWRAVAKHLGEWHARLPIDVVAELNSDDPHSTKSRSDLSSKSPVPNIWSVMQKWIDALPGASPALKTQKELFQIELDRSFRDLVTQSQSDPGSFDIANHFAEWGGFDCDYNVLPTKSTRRRFLQHYLESYKAHCETPTPHHMLEALFEEVDRYRGMPGLYGGDIAKIKADSRENITKMETDSRENIAKMEADSRGNIAKVEADSRGNVARMQLIGVLATSNMSPEERFEALRVIGRPTPAVLEIPAHL</sequence>
<dbReference type="PANTHER" id="PTHR22603">
    <property type="entry name" value="CHOLINE/ETHANOALAMINE KINASE"/>
    <property type="match status" value="1"/>
</dbReference>
<dbReference type="Gene3D" id="3.30.200.20">
    <property type="entry name" value="Phosphorylase Kinase, domain 1"/>
    <property type="match status" value="1"/>
</dbReference>
<organism evidence="5 6">
    <name type="scientific">Lasiosphaeria hispida</name>
    <dbReference type="NCBI Taxonomy" id="260671"/>
    <lineage>
        <taxon>Eukaryota</taxon>
        <taxon>Fungi</taxon>
        <taxon>Dikarya</taxon>
        <taxon>Ascomycota</taxon>
        <taxon>Pezizomycotina</taxon>
        <taxon>Sordariomycetes</taxon>
        <taxon>Sordariomycetidae</taxon>
        <taxon>Sordariales</taxon>
        <taxon>Lasiosphaeriaceae</taxon>
        <taxon>Lasiosphaeria</taxon>
    </lineage>
</organism>
<dbReference type="GO" id="GO:0006646">
    <property type="term" value="P:phosphatidylethanolamine biosynthetic process"/>
    <property type="evidence" value="ECO:0007669"/>
    <property type="project" value="TreeGrafter"/>
</dbReference>
<evidence type="ECO:0000256" key="3">
    <source>
        <dbReference type="ARBA" id="ARBA00038874"/>
    </source>
</evidence>
<evidence type="ECO:0000256" key="2">
    <source>
        <dbReference type="ARBA" id="ARBA00038211"/>
    </source>
</evidence>
<comment type="pathway">
    <text evidence="1">Phospholipid metabolism; phosphatidylethanolamine biosynthesis; phosphatidylethanolamine from ethanolamine: step 1/3.</text>
</comment>
<reference evidence="5" key="1">
    <citation type="journal article" date="2023" name="Mol. Phylogenet. Evol.">
        <title>Genome-scale phylogeny and comparative genomics of the fungal order Sordariales.</title>
        <authorList>
            <person name="Hensen N."/>
            <person name="Bonometti L."/>
            <person name="Westerberg I."/>
            <person name="Brannstrom I.O."/>
            <person name="Guillou S."/>
            <person name="Cros-Aarteil S."/>
            <person name="Calhoun S."/>
            <person name="Haridas S."/>
            <person name="Kuo A."/>
            <person name="Mondo S."/>
            <person name="Pangilinan J."/>
            <person name="Riley R."/>
            <person name="LaButti K."/>
            <person name="Andreopoulos B."/>
            <person name="Lipzen A."/>
            <person name="Chen C."/>
            <person name="Yan M."/>
            <person name="Daum C."/>
            <person name="Ng V."/>
            <person name="Clum A."/>
            <person name="Steindorff A."/>
            <person name="Ohm R.A."/>
            <person name="Martin F."/>
            <person name="Silar P."/>
            <person name="Natvig D.O."/>
            <person name="Lalanne C."/>
            <person name="Gautier V."/>
            <person name="Ament-Velasquez S.L."/>
            <person name="Kruys A."/>
            <person name="Hutchinson M.I."/>
            <person name="Powell A.J."/>
            <person name="Barry K."/>
            <person name="Miller A.N."/>
            <person name="Grigoriev I.V."/>
            <person name="Debuchy R."/>
            <person name="Gladieux P."/>
            <person name="Hiltunen Thoren M."/>
            <person name="Johannesson H."/>
        </authorList>
    </citation>
    <scope>NUCLEOTIDE SEQUENCE</scope>
    <source>
        <strain evidence="5">CBS 955.72</strain>
    </source>
</reference>
<dbReference type="Pfam" id="PF01633">
    <property type="entry name" value="Choline_kinase"/>
    <property type="match status" value="2"/>
</dbReference>
<feature type="region of interest" description="Disordered" evidence="4">
    <location>
        <begin position="24"/>
        <end position="79"/>
    </location>
</feature>
<evidence type="ECO:0000313" key="5">
    <source>
        <dbReference type="EMBL" id="KAK3344236.1"/>
    </source>
</evidence>
<dbReference type="EMBL" id="JAUIQD010000007">
    <property type="protein sequence ID" value="KAK3344236.1"/>
    <property type="molecule type" value="Genomic_DNA"/>
</dbReference>
<proteinExistence type="inferred from homology"/>